<protein>
    <submittedName>
        <fullName evidence="1">Uncharacterized protein</fullName>
    </submittedName>
</protein>
<reference evidence="2" key="1">
    <citation type="submission" date="2018-05" db="EMBL/GenBank/DDBJ databases">
        <title>Algibacter marinivivus sp. nov., isolated from sample around a algae.</title>
        <authorList>
            <person name="Lu D."/>
        </authorList>
    </citation>
    <scope>NUCLEOTIDE SEQUENCE [LARGE SCALE GENOMIC DNA]</scope>
    <source>
        <strain evidence="2">ZY111</strain>
    </source>
</reference>
<dbReference type="RefSeq" id="WP_109351812.1">
    <property type="nucleotide sequence ID" value="NZ_QFRI01000001.1"/>
</dbReference>
<sequence>MKTKHIIYIFLFTGLIFSCKTGKTVINPDDKLVGNWSLLAESTPQGDVPITMNITKNESGIFTGSFKSMMGEFAMSNLVLKNGVMSCDFSVQGMVFQFKGVFTNDEFKGNTLGPGQSYVTNGKRKTE</sequence>
<gene>
    <name evidence="1" type="ORF">DIS18_04445</name>
</gene>
<dbReference type="Proteomes" id="UP000245375">
    <property type="component" value="Unassembled WGS sequence"/>
</dbReference>
<organism evidence="1 2">
    <name type="scientific">Algibacter marinivivus</name>
    <dbReference type="NCBI Taxonomy" id="2100723"/>
    <lineage>
        <taxon>Bacteria</taxon>
        <taxon>Pseudomonadati</taxon>
        <taxon>Bacteroidota</taxon>
        <taxon>Flavobacteriia</taxon>
        <taxon>Flavobacteriales</taxon>
        <taxon>Flavobacteriaceae</taxon>
        <taxon>Algibacter</taxon>
    </lineage>
</organism>
<reference evidence="1 2" key="2">
    <citation type="submission" date="2018-05" db="EMBL/GenBank/DDBJ databases">
        <title>Algibacter marinivivus sp. nov., isolated from sample around a algae.</title>
        <authorList>
            <person name="Zhong X."/>
        </authorList>
    </citation>
    <scope>NUCLEOTIDE SEQUENCE [LARGE SCALE GENOMIC DNA]</scope>
    <source>
        <strain evidence="1 2">ZY111</strain>
    </source>
</reference>
<keyword evidence="2" id="KW-1185">Reference proteome</keyword>
<dbReference type="OrthoDB" id="1100674at2"/>
<dbReference type="AlphaFoldDB" id="A0A2U2X7M6"/>
<name>A0A2U2X7M6_9FLAO</name>
<evidence type="ECO:0000313" key="2">
    <source>
        <dbReference type="Proteomes" id="UP000245375"/>
    </source>
</evidence>
<accession>A0A2U2X7M6</accession>
<proteinExistence type="predicted"/>
<dbReference type="EMBL" id="QFRI01000001">
    <property type="protein sequence ID" value="PWH83807.1"/>
    <property type="molecule type" value="Genomic_DNA"/>
</dbReference>
<evidence type="ECO:0000313" key="1">
    <source>
        <dbReference type="EMBL" id="PWH83807.1"/>
    </source>
</evidence>
<comment type="caution">
    <text evidence="1">The sequence shown here is derived from an EMBL/GenBank/DDBJ whole genome shotgun (WGS) entry which is preliminary data.</text>
</comment>
<dbReference type="PROSITE" id="PS51257">
    <property type="entry name" value="PROKAR_LIPOPROTEIN"/>
    <property type="match status" value="1"/>
</dbReference>